<feature type="transmembrane region" description="Helical" evidence="1">
    <location>
        <begin position="7"/>
        <end position="25"/>
    </location>
</feature>
<organism evidence="2">
    <name type="scientific">Rhizophora mucronata</name>
    <name type="common">Asiatic mangrove</name>
    <dbReference type="NCBI Taxonomy" id="61149"/>
    <lineage>
        <taxon>Eukaryota</taxon>
        <taxon>Viridiplantae</taxon>
        <taxon>Streptophyta</taxon>
        <taxon>Embryophyta</taxon>
        <taxon>Tracheophyta</taxon>
        <taxon>Spermatophyta</taxon>
        <taxon>Magnoliopsida</taxon>
        <taxon>eudicotyledons</taxon>
        <taxon>Gunneridae</taxon>
        <taxon>Pentapetalae</taxon>
        <taxon>rosids</taxon>
        <taxon>fabids</taxon>
        <taxon>Malpighiales</taxon>
        <taxon>Rhizophoraceae</taxon>
        <taxon>Rhizophora</taxon>
    </lineage>
</organism>
<accession>A0A2P2Q4T0</accession>
<evidence type="ECO:0000256" key="1">
    <source>
        <dbReference type="SAM" id="Phobius"/>
    </source>
</evidence>
<keyword evidence="1" id="KW-0812">Transmembrane</keyword>
<keyword evidence="1" id="KW-0472">Membrane</keyword>
<name>A0A2P2Q4T0_RHIMU</name>
<dbReference type="AlphaFoldDB" id="A0A2P2Q4T0"/>
<keyword evidence="1" id="KW-1133">Transmembrane helix</keyword>
<sequence length="27" mass="2964">MKLGSTVFCVCGPYCFCLFCLTSVLDL</sequence>
<dbReference type="EMBL" id="GGEC01081480">
    <property type="protein sequence ID" value="MBX61964.1"/>
    <property type="molecule type" value="Transcribed_RNA"/>
</dbReference>
<evidence type="ECO:0000313" key="2">
    <source>
        <dbReference type="EMBL" id="MBX61964.1"/>
    </source>
</evidence>
<proteinExistence type="predicted"/>
<reference evidence="2" key="1">
    <citation type="submission" date="2018-02" db="EMBL/GenBank/DDBJ databases">
        <title>Rhizophora mucronata_Transcriptome.</title>
        <authorList>
            <person name="Meera S.P."/>
            <person name="Sreeshan A."/>
            <person name="Augustine A."/>
        </authorList>
    </citation>
    <scope>NUCLEOTIDE SEQUENCE</scope>
    <source>
        <tissue evidence="2">Leaf</tissue>
    </source>
</reference>
<protein>
    <submittedName>
        <fullName evidence="2">Uncharacterized protein</fullName>
    </submittedName>
</protein>